<proteinExistence type="predicted"/>
<gene>
    <name evidence="1" type="ORF">BU25DRAFT_270758</name>
</gene>
<dbReference type="Proteomes" id="UP000799754">
    <property type="component" value="Unassembled WGS sequence"/>
</dbReference>
<name>A0ACB6S908_9PLEO</name>
<accession>A0ACB6S908</accession>
<reference evidence="1" key="1">
    <citation type="journal article" date="2020" name="Stud. Mycol.">
        <title>101 Dothideomycetes genomes: a test case for predicting lifestyles and emergence of pathogens.</title>
        <authorList>
            <person name="Haridas S."/>
            <person name="Albert R."/>
            <person name="Binder M."/>
            <person name="Bloem J."/>
            <person name="Labutti K."/>
            <person name="Salamov A."/>
            <person name="Andreopoulos B."/>
            <person name="Baker S."/>
            <person name="Barry K."/>
            <person name="Bills G."/>
            <person name="Bluhm B."/>
            <person name="Cannon C."/>
            <person name="Castanera R."/>
            <person name="Culley D."/>
            <person name="Daum C."/>
            <person name="Ezra D."/>
            <person name="Gonzalez J."/>
            <person name="Henrissat B."/>
            <person name="Kuo A."/>
            <person name="Liang C."/>
            <person name="Lipzen A."/>
            <person name="Lutzoni F."/>
            <person name="Magnuson J."/>
            <person name="Mondo S."/>
            <person name="Nolan M."/>
            <person name="Ohm R."/>
            <person name="Pangilinan J."/>
            <person name="Park H.-J."/>
            <person name="Ramirez L."/>
            <person name="Alfaro M."/>
            <person name="Sun H."/>
            <person name="Tritt A."/>
            <person name="Yoshinaga Y."/>
            <person name="Zwiers L.-H."/>
            <person name="Turgeon B."/>
            <person name="Goodwin S."/>
            <person name="Spatafora J."/>
            <person name="Crous P."/>
            <person name="Grigoriev I."/>
        </authorList>
    </citation>
    <scope>NUCLEOTIDE SEQUENCE</scope>
    <source>
        <strain evidence="1">CBS 525.71</strain>
    </source>
</reference>
<evidence type="ECO:0000313" key="1">
    <source>
        <dbReference type="EMBL" id="KAF2629617.1"/>
    </source>
</evidence>
<dbReference type="EMBL" id="MU006709">
    <property type="protein sequence ID" value="KAF2629617.1"/>
    <property type="molecule type" value="Genomic_DNA"/>
</dbReference>
<organism evidence="1 2">
    <name type="scientific">Macroventuria anomochaeta</name>
    <dbReference type="NCBI Taxonomy" id="301207"/>
    <lineage>
        <taxon>Eukaryota</taxon>
        <taxon>Fungi</taxon>
        <taxon>Dikarya</taxon>
        <taxon>Ascomycota</taxon>
        <taxon>Pezizomycotina</taxon>
        <taxon>Dothideomycetes</taxon>
        <taxon>Pleosporomycetidae</taxon>
        <taxon>Pleosporales</taxon>
        <taxon>Pleosporineae</taxon>
        <taxon>Didymellaceae</taxon>
        <taxon>Macroventuria</taxon>
    </lineage>
</organism>
<sequence>MGIPHVPNPGSNPSLDTPIPAPNPSPSGSISSMGKLNSASVPCKMYEPPWVLAQYHQAYVTGGRELPSG</sequence>
<protein>
    <submittedName>
        <fullName evidence="1">Uncharacterized protein</fullName>
    </submittedName>
</protein>
<comment type="caution">
    <text evidence="1">The sequence shown here is derived from an EMBL/GenBank/DDBJ whole genome shotgun (WGS) entry which is preliminary data.</text>
</comment>
<keyword evidence="2" id="KW-1185">Reference proteome</keyword>
<evidence type="ECO:0000313" key="2">
    <source>
        <dbReference type="Proteomes" id="UP000799754"/>
    </source>
</evidence>